<dbReference type="GO" id="GO:0062129">
    <property type="term" value="C:chitin-based extracellular matrix"/>
    <property type="evidence" value="ECO:0007669"/>
    <property type="project" value="TreeGrafter"/>
</dbReference>
<accession>A0A4C1ZUV4</accession>
<evidence type="ECO:0000256" key="2">
    <source>
        <dbReference type="ARBA" id="ARBA00022729"/>
    </source>
</evidence>
<evidence type="ECO:0000256" key="4">
    <source>
        <dbReference type="SAM" id="Phobius"/>
    </source>
</evidence>
<dbReference type="PROSITE" id="PS00233">
    <property type="entry name" value="CHIT_BIND_RR_1"/>
    <property type="match status" value="1"/>
</dbReference>
<dbReference type="PANTHER" id="PTHR10380:SF205">
    <property type="entry name" value="CUTICULAR PROTEIN 97EB"/>
    <property type="match status" value="1"/>
</dbReference>
<dbReference type="AlphaFoldDB" id="A0A4C1ZUV4"/>
<dbReference type="InterPro" id="IPR031311">
    <property type="entry name" value="CHIT_BIND_RR_consensus"/>
</dbReference>
<keyword evidence="4" id="KW-0812">Transmembrane</keyword>
<keyword evidence="6" id="KW-1185">Reference proteome</keyword>
<keyword evidence="4" id="KW-0472">Membrane</keyword>
<dbReference type="Pfam" id="PF00379">
    <property type="entry name" value="Chitin_bind_4"/>
    <property type="match status" value="1"/>
</dbReference>
<evidence type="ECO:0000256" key="1">
    <source>
        <dbReference type="ARBA" id="ARBA00022460"/>
    </source>
</evidence>
<evidence type="ECO:0000313" key="5">
    <source>
        <dbReference type="EMBL" id="GBP90884.1"/>
    </source>
</evidence>
<protein>
    <submittedName>
        <fullName evidence="5">Endocuticle structural glycoprotein ABD-4</fullName>
    </submittedName>
</protein>
<evidence type="ECO:0000313" key="6">
    <source>
        <dbReference type="Proteomes" id="UP000299102"/>
    </source>
</evidence>
<keyword evidence="4" id="KW-1133">Transmembrane helix</keyword>
<dbReference type="PANTHER" id="PTHR10380">
    <property type="entry name" value="CUTICLE PROTEIN"/>
    <property type="match status" value="1"/>
</dbReference>
<feature type="transmembrane region" description="Helical" evidence="4">
    <location>
        <begin position="35"/>
        <end position="57"/>
    </location>
</feature>
<keyword evidence="1 3" id="KW-0193">Cuticle</keyword>
<dbReference type="PROSITE" id="PS51155">
    <property type="entry name" value="CHIT_BIND_RR_2"/>
    <property type="match status" value="1"/>
</dbReference>
<dbReference type="InterPro" id="IPR000618">
    <property type="entry name" value="Insect_cuticle"/>
</dbReference>
<keyword evidence="2" id="KW-0732">Signal</keyword>
<organism evidence="5 6">
    <name type="scientific">Eumeta variegata</name>
    <name type="common">Bagworm moth</name>
    <name type="synonym">Eumeta japonica</name>
    <dbReference type="NCBI Taxonomy" id="151549"/>
    <lineage>
        <taxon>Eukaryota</taxon>
        <taxon>Metazoa</taxon>
        <taxon>Ecdysozoa</taxon>
        <taxon>Arthropoda</taxon>
        <taxon>Hexapoda</taxon>
        <taxon>Insecta</taxon>
        <taxon>Pterygota</taxon>
        <taxon>Neoptera</taxon>
        <taxon>Endopterygota</taxon>
        <taxon>Lepidoptera</taxon>
        <taxon>Glossata</taxon>
        <taxon>Ditrysia</taxon>
        <taxon>Tineoidea</taxon>
        <taxon>Psychidae</taxon>
        <taxon>Oiketicinae</taxon>
        <taxon>Eumeta</taxon>
    </lineage>
</organism>
<sequence length="408" mass="45546">MYCTHVCTKKCRIHRSLCLSPSRPLLYRFHLTRSLSLSLSLWVYVVYVPVLVGARVCRRLANGGSRGACQSRCAGAAGRATLYIDVEGVYAHLCRTRRLSPRTHANRTMLKVSTMLVYAVMRCLQESEMEREAVGVVRLLLNARALENLDLSMALRYRMMKPERPPRLAHFQNGKDGTLIVSTCPSVRPSDIVVDRPPKAQMPAACHQRSPARSLSLRSPAVIHDYRQCQSLHFGIVVARYRTRWYCSTKKLYDESKTTTAATLILRPCAGAGRDGARGWPTSLRTKTDLFCLQRIKVSIKPFEVALLCASMALALAQGPTTTPVPILKQINKQNDDGSYSYGYEAADGSFKIETKYPNGDVAGKYGYVDENGKLREISYGAGSKGGFEPQGGYNFYTRPKTECRILR</sequence>
<dbReference type="OrthoDB" id="6371055at2759"/>
<reference evidence="5 6" key="1">
    <citation type="journal article" date="2019" name="Commun. Biol.">
        <title>The bagworm genome reveals a unique fibroin gene that provides high tensile strength.</title>
        <authorList>
            <person name="Kono N."/>
            <person name="Nakamura H."/>
            <person name="Ohtoshi R."/>
            <person name="Tomita M."/>
            <person name="Numata K."/>
            <person name="Arakawa K."/>
        </authorList>
    </citation>
    <scope>NUCLEOTIDE SEQUENCE [LARGE SCALE GENOMIC DNA]</scope>
</reference>
<gene>
    <name evidence="5" type="ORF">EVAR_100381_1</name>
</gene>
<dbReference type="EMBL" id="BGZK01002122">
    <property type="protein sequence ID" value="GBP90884.1"/>
    <property type="molecule type" value="Genomic_DNA"/>
</dbReference>
<dbReference type="GO" id="GO:0008010">
    <property type="term" value="F:structural constituent of chitin-based larval cuticle"/>
    <property type="evidence" value="ECO:0007669"/>
    <property type="project" value="TreeGrafter"/>
</dbReference>
<dbReference type="Proteomes" id="UP000299102">
    <property type="component" value="Unassembled WGS sequence"/>
</dbReference>
<dbReference type="InterPro" id="IPR050468">
    <property type="entry name" value="Cuticle_Struct_Prot"/>
</dbReference>
<name>A0A4C1ZUV4_EUMVA</name>
<evidence type="ECO:0000256" key="3">
    <source>
        <dbReference type="PROSITE-ProRule" id="PRU00497"/>
    </source>
</evidence>
<dbReference type="STRING" id="151549.A0A4C1ZUV4"/>
<proteinExistence type="predicted"/>
<comment type="caution">
    <text evidence="5">The sequence shown here is derived from an EMBL/GenBank/DDBJ whole genome shotgun (WGS) entry which is preliminary data.</text>
</comment>